<name>X1V7V6_9ZZZZ</name>
<evidence type="ECO:0000313" key="1">
    <source>
        <dbReference type="EMBL" id="GAJ12297.1"/>
    </source>
</evidence>
<feature type="non-terminal residue" evidence="1">
    <location>
        <position position="68"/>
    </location>
</feature>
<protein>
    <submittedName>
        <fullName evidence="1">Uncharacterized protein</fullName>
    </submittedName>
</protein>
<dbReference type="AlphaFoldDB" id="X1V7V6"/>
<gene>
    <name evidence="1" type="ORF">S12H4_43996</name>
</gene>
<proteinExistence type="predicted"/>
<organism evidence="1">
    <name type="scientific">marine sediment metagenome</name>
    <dbReference type="NCBI Taxonomy" id="412755"/>
    <lineage>
        <taxon>unclassified sequences</taxon>
        <taxon>metagenomes</taxon>
        <taxon>ecological metagenomes</taxon>
    </lineage>
</organism>
<accession>X1V7V6</accession>
<sequence>MDYKNRKITLLLFIVVLFLITSFVVNASSQNIWFTNIWYKKLPNYTHLTIKASGAILEYEVSYLEAPE</sequence>
<comment type="caution">
    <text evidence="1">The sequence shown here is derived from an EMBL/GenBank/DDBJ whole genome shotgun (WGS) entry which is preliminary data.</text>
</comment>
<reference evidence="1" key="1">
    <citation type="journal article" date="2014" name="Front. Microbiol.">
        <title>High frequency of phylogenetically diverse reductive dehalogenase-homologous genes in deep subseafloor sedimentary metagenomes.</title>
        <authorList>
            <person name="Kawai M."/>
            <person name="Futagami T."/>
            <person name="Toyoda A."/>
            <person name="Takaki Y."/>
            <person name="Nishi S."/>
            <person name="Hori S."/>
            <person name="Arai W."/>
            <person name="Tsubouchi T."/>
            <person name="Morono Y."/>
            <person name="Uchiyama I."/>
            <person name="Ito T."/>
            <person name="Fujiyama A."/>
            <person name="Inagaki F."/>
            <person name="Takami H."/>
        </authorList>
    </citation>
    <scope>NUCLEOTIDE SEQUENCE</scope>
    <source>
        <strain evidence="1">Expedition CK06-06</strain>
    </source>
</reference>
<dbReference type="EMBL" id="BARW01027063">
    <property type="protein sequence ID" value="GAJ12297.1"/>
    <property type="molecule type" value="Genomic_DNA"/>
</dbReference>